<accession>A0ABQ5HVD6</accession>
<evidence type="ECO:0000313" key="1">
    <source>
        <dbReference type="EMBL" id="GJT91801.1"/>
    </source>
</evidence>
<organism evidence="1 2">
    <name type="scientific">Tanacetum coccineum</name>
    <dbReference type="NCBI Taxonomy" id="301880"/>
    <lineage>
        <taxon>Eukaryota</taxon>
        <taxon>Viridiplantae</taxon>
        <taxon>Streptophyta</taxon>
        <taxon>Embryophyta</taxon>
        <taxon>Tracheophyta</taxon>
        <taxon>Spermatophyta</taxon>
        <taxon>Magnoliopsida</taxon>
        <taxon>eudicotyledons</taxon>
        <taxon>Gunneridae</taxon>
        <taxon>Pentapetalae</taxon>
        <taxon>asterids</taxon>
        <taxon>campanulids</taxon>
        <taxon>Asterales</taxon>
        <taxon>Asteraceae</taxon>
        <taxon>Asteroideae</taxon>
        <taxon>Anthemideae</taxon>
        <taxon>Anthemidinae</taxon>
        <taxon>Tanacetum</taxon>
    </lineage>
</organism>
<evidence type="ECO:0000313" key="2">
    <source>
        <dbReference type="Proteomes" id="UP001151760"/>
    </source>
</evidence>
<reference evidence="1" key="2">
    <citation type="submission" date="2022-01" db="EMBL/GenBank/DDBJ databases">
        <authorList>
            <person name="Yamashiro T."/>
            <person name="Shiraishi A."/>
            <person name="Satake H."/>
            <person name="Nakayama K."/>
        </authorList>
    </citation>
    <scope>NUCLEOTIDE SEQUENCE</scope>
</reference>
<dbReference type="EMBL" id="BQNB010020052">
    <property type="protein sequence ID" value="GJT91801.1"/>
    <property type="molecule type" value="Genomic_DNA"/>
</dbReference>
<sequence>MSIDHSDQLHLPDAPDLDPSLEATVTPKFDMSLFRSTLTENHVKKISGIYAIPLDLHPHAPPAAPIAMSWRHHDSSVADVFPSPSKYNAADVATLLEVPIQLHKPYNSLLYVAGLSPTWKGLGYVPVMKCPGGKVLTMAEFLRLLDLGACKIVVGTLLPPNFPVDTMCPHSFESNLSSIVAVILYKV</sequence>
<name>A0ABQ5HVD6_9ASTR</name>
<comment type="caution">
    <text evidence="1">The sequence shown here is derived from an EMBL/GenBank/DDBJ whole genome shotgun (WGS) entry which is preliminary data.</text>
</comment>
<keyword evidence="2" id="KW-1185">Reference proteome</keyword>
<proteinExistence type="predicted"/>
<dbReference type="Proteomes" id="UP001151760">
    <property type="component" value="Unassembled WGS sequence"/>
</dbReference>
<gene>
    <name evidence="1" type="ORF">Tco_1080646</name>
</gene>
<protein>
    <submittedName>
        <fullName evidence="1">Uncharacterized protein</fullName>
    </submittedName>
</protein>
<reference evidence="1" key="1">
    <citation type="journal article" date="2022" name="Int. J. Mol. Sci.">
        <title>Draft Genome of Tanacetum Coccineum: Genomic Comparison of Closely Related Tanacetum-Family Plants.</title>
        <authorList>
            <person name="Yamashiro T."/>
            <person name="Shiraishi A."/>
            <person name="Nakayama K."/>
            <person name="Satake H."/>
        </authorList>
    </citation>
    <scope>NUCLEOTIDE SEQUENCE</scope>
</reference>